<name>A0ACB9A4G6_9ASTR</name>
<comment type="caution">
    <text evidence="1">The sequence shown here is derived from an EMBL/GenBank/DDBJ whole genome shotgun (WGS) entry which is preliminary data.</text>
</comment>
<evidence type="ECO:0000313" key="2">
    <source>
        <dbReference type="Proteomes" id="UP001056120"/>
    </source>
</evidence>
<reference evidence="1 2" key="2">
    <citation type="journal article" date="2022" name="Mol. Ecol. Resour.">
        <title>The genomes of chicory, endive, great burdock and yacon provide insights into Asteraceae paleo-polyploidization history and plant inulin production.</title>
        <authorList>
            <person name="Fan W."/>
            <person name="Wang S."/>
            <person name="Wang H."/>
            <person name="Wang A."/>
            <person name="Jiang F."/>
            <person name="Liu H."/>
            <person name="Zhao H."/>
            <person name="Xu D."/>
            <person name="Zhang Y."/>
        </authorList>
    </citation>
    <scope>NUCLEOTIDE SEQUENCE [LARGE SCALE GENOMIC DNA]</scope>
    <source>
        <strain evidence="2">cv. Yunnan</strain>
        <tissue evidence="1">Leaves</tissue>
    </source>
</reference>
<proteinExistence type="predicted"/>
<evidence type="ECO:0000313" key="1">
    <source>
        <dbReference type="EMBL" id="KAI3704856.1"/>
    </source>
</evidence>
<organism evidence="1 2">
    <name type="scientific">Smallanthus sonchifolius</name>
    <dbReference type="NCBI Taxonomy" id="185202"/>
    <lineage>
        <taxon>Eukaryota</taxon>
        <taxon>Viridiplantae</taxon>
        <taxon>Streptophyta</taxon>
        <taxon>Embryophyta</taxon>
        <taxon>Tracheophyta</taxon>
        <taxon>Spermatophyta</taxon>
        <taxon>Magnoliopsida</taxon>
        <taxon>eudicotyledons</taxon>
        <taxon>Gunneridae</taxon>
        <taxon>Pentapetalae</taxon>
        <taxon>asterids</taxon>
        <taxon>campanulids</taxon>
        <taxon>Asterales</taxon>
        <taxon>Asteraceae</taxon>
        <taxon>Asteroideae</taxon>
        <taxon>Heliantheae alliance</taxon>
        <taxon>Millerieae</taxon>
        <taxon>Smallanthus</taxon>
    </lineage>
</organism>
<sequence length="187" mass="21006">MDVLSLLKFWRNAGFPDFGKHEPSFFDLQLTNQYHQFSNFNGTDSNSHPFNKKRRILPLDSSNTKTPRRSNENVRLPEESPVHAFPATAPVFSPRKEEKRLGGTVFKEVRKHWGKSRSSSSEKPAPAPVMRSDDDSALQQDGIQSAILHCKKSYDSPSRGCHVLSRSGSAPSEGPRISIDEIKRSSI</sequence>
<protein>
    <submittedName>
        <fullName evidence="1">Uncharacterized protein</fullName>
    </submittedName>
</protein>
<keyword evidence="2" id="KW-1185">Reference proteome</keyword>
<gene>
    <name evidence="1" type="ORF">L1987_75085</name>
</gene>
<dbReference type="EMBL" id="CM042042">
    <property type="protein sequence ID" value="KAI3704856.1"/>
    <property type="molecule type" value="Genomic_DNA"/>
</dbReference>
<dbReference type="Proteomes" id="UP001056120">
    <property type="component" value="Linkage Group LG25"/>
</dbReference>
<accession>A0ACB9A4G6</accession>
<reference evidence="2" key="1">
    <citation type="journal article" date="2022" name="Mol. Ecol. Resour.">
        <title>The genomes of chicory, endive, great burdock and yacon provide insights into Asteraceae palaeo-polyploidization history and plant inulin production.</title>
        <authorList>
            <person name="Fan W."/>
            <person name="Wang S."/>
            <person name="Wang H."/>
            <person name="Wang A."/>
            <person name="Jiang F."/>
            <person name="Liu H."/>
            <person name="Zhao H."/>
            <person name="Xu D."/>
            <person name="Zhang Y."/>
        </authorList>
    </citation>
    <scope>NUCLEOTIDE SEQUENCE [LARGE SCALE GENOMIC DNA]</scope>
    <source>
        <strain evidence="2">cv. Yunnan</strain>
    </source>
</reference>